<dbReference type="Proteomes" id="UP001159363">
    <property type="component" value="Chromosome 11"/>
</dbReference>
<protein>
    <submittedName>
        <fullName evidence="1">Uncharacterized protein</fullName>
    </submittedName>
</protein>
<dbReference type="EMBL" id="JARBHB010000012">
    <property type="protein sequence ID" value="KAJ8872040.1"/>
    <property type="molecule type" value="Genomic_DNA"/>
</dbReference>
<comment type="caution">
    <text evidence="1">The sequence shown here is derived from an EMBL/GenBank/DDBJ whole genome shotgun (WGS) entry which is preliminary data.</text>
</comment>
<accession>A0ABQ9GJ22</accession>
<sequence>MSIVVNKLNNLKIVGYLSPDELLKDLCCEDEKETVNCVKLQKLILMTSLQKKKQVMTEKVEVKYTKVGLVTIMKDSVAKYMRHVANRRRQYQALDSAKKEIKENDVLIHWEFSENYNCKYAAKIQSAHFWWLQTSRNTRWCGKFLKRTADRLVVTGTDIPNFNRLTEELEKHSTGMKILVLDPMLIPIVQAKLPKIILPSFKVILMANVLNHNCSDPSTSGQQAIRKLQYADV</sequence>
<keyword evidence="2" id="KW-1185">Reference proteome</keyword>
<reference evidence="1 2" key="1">
    <citation type="submission" date="2023-02" db="EMBL/GenBank/DDBJ databases">
        <title>LHISI_Scaffold_Assembly.</title>
        <authorList>
            <person name="Stuart O.P."/>
            <person name="Cleave R."/>
            <person name="Magrath M.J.L."/>
            <person name="Mikheyev A.S."/>
        </authorList>
    </citation>
    <scope>NUCLEOTIDE SEQUENCE [LARGE SCALE GENOMIC DNA]</scope>
    <source>
        <strain evidence="1">Daus_M_001</strain>
        <tissue evidence="1">Leg muscle</tissue>
    </source>
</reference>
<organism evidence="1 2">
    <name type="scientific">Dryococelus australis</name>
    <dbReference type="NCBI Taxonomy" id="614101"/>
    <lineage>
        <taxon>Eukaryota</taxon>
        <taxon>Metazoa</taxon>
        <taxon>Ecdysozoa</taxon>
        <taxon>Arthropoda</taxon>
        <taxon>Hexapoda</taxon>
        <taxon>Insecta</taxon>
        <taxon>Pterygota</taxon>
        <taxon>Neoptera</taxon>
        <taxon>Polyneoptera</taxon>
        <taxon>Phasmatodea</taxon>
        <taxon>Verophasmatodea</taxon>
        <taxon>Anareolatae</taxon>
        <taxon>Phasmatidae</taxon>
        <taxon>Eurycanthinae</taxon>
        <taxon>Dryococelus</taxon>
    </lineage>
</organism>
<proteinExistence type="predicted"/>
<evidence type="ECO:0000313" key="2">
    <source>
        <dbReference type="Proteomes" id="UP001159363"/>
    </source>
</evidence>
<evidence type="ECO:0000313" key="1">
    <source>
        <dbReference type="EMBL" id="KAJ8872040.1"/>
    </source>
</evidence>
<name>A0ABQ9GJ22_9NEOP</name>
<gene>
    <name evidence="1" type="ORF">PR048_028380</name>
</gene>